<dbReference type="STRING" id="1123402.SAMN02583745_01827"/>
<dbReference type="AlphaFoldDB" id="A0A1I0D1V8"/>
<dbReference type="OrthoDB" id="6521217at2"/>
<evidence type="ECO:0000313" key="2">
    <source>
        <dbReference type="EMBL" id="SET26082.1"/>
    </source>
</evidence>
<accession>A0A1I0D1V8</accession>
<dbReference type="RefSeq" id="WP_093320001.1">
    <property type="nucleotide sequence ID" value="NZ_FOHV01000013.1"/>
</dbReference>
<protein>
    <submittedName>
        <fullName evidence="2">Predicted DNA-binding transcriptional regulator YafY, contains an HTH and WYL domains</fullName>
    </submittedName>
</protein>
<dbReference type="PROSITE" id="PS52050">
    <property type="entry name" value="WYL"/>
    <property type="match status" value="1"/>
</dbReference>
<keyword evidence="3" id="KW-1185">Reference proteome</keyword>
<proteinExistence type="predicted"/>
<dbReference type="GO" id="GO:0003677">
    <property type="term" value="F:DNA binding"/>
    <property type="evidence" value="ECO:0007669"/>
    <property type="project" value="UniProtKB-KW"/>
</dbReference>
<name>A0A1I0D1V8_9GAMM</name>
<organism evidence="2 3">
    <name type="scientific">Thorsellia anophelis DSM 18579</name>
    <dbReference type="NCBI Taxonomy" id="1123402"/>
    <lineage>
        <taxon>Bacteria</taxon>
        <taxon>Pseudomonadati</taxon>
        <taxon>Pseudomonadota</taxon>
        <taxon>Gammaproteobacteria</taxon>
        <taxon>Enterobacterales</taxon>
        <taxon>Thorselliaceae</taxon>
        <taxon>Thorsellia</taxon>
    </lineage>
</organism>
<dbReference type="InterPro" id="IPR051534">
    <property type="entry name" value="CBASS_pafABC_assoc_protein"/>
</dbReference>
<evidence type="ECO:0000313" key="3">
    <source>
        <dbReference type="Proteomes" id="UP000242642"/>
    </source>
</evidence>
<evidence type="ECO:0000259" key="1">
    <source>
        <dbReference type="Pfam" id="PF13280"/>
    </source>
</evidence>
<keyword evidence="2" id="KW-0238">DNA-binding</keyword>
<dbReference type="PANTHER" id="PTHR34580:SF3">
    <property type="entry name" value="PROTEIN PAFB"/>
    <property type="match status" value="1"/>
</dbReference>
<dbReference type="Proteomes" id="UP000242642">
    <property type="component" value="Unassembled WGS sequence"/>
</dbReference>
<dbReference type="Pfam" id="PF13280">
    <property type="entry name" value="WYL"/>
    <property type="match status" value="1"/>
</dbReference>
<sequence>MPYSERMFAIIFRLMRGDKIKTKLLAEEFQVSQRAIQHDLSDRLPAELHQNLIKEGNTYYLDPLTITSFFPEHIKKILELVDSEAVLPHKLSKKGLQKLLSYTKQNLPFQVQAARRVTLTELMKQNHALLEKAVEQNIKVEFNYKKTQNEKRYEGIEPYKLIDYQGVWYLAAIDNNKIKTFALANILTIYLTKEKFLIKEKYRDMIEQDESIWLSEEKFEVEFKISQEYAEYFTRRTVIPNQKVIVNQDNTILVKVSVTNHNEILPIIRYWMPAIDEIKPLELKNILLEELETFKARLVKDS</sequence>
<gene>
    <name evidence="2" type="ORF">SAMN02583745_01827</name>
</gene>
<dbReference type="PANTHER" id="PTHR34580">
    <property type="match status" value="1"/>
</dbReference>
<dbReference type="EMBL" id="FOHV01000013">
    <property type="protein sequence ID" value="SET26082.1"/>
    <property type="molecule type" value="Genomic_DNA"/>
</dbReference>
<dbReference type="InterPro" id="IPR026881">
    <property type="entry name" value="WYL_dom"/>
</dbReference>
<feature type="domain" description="WYL" evidence="1">
    <location>
        <begin position="127"/>
        <end position="189"/>
    </location>
</feature>
<reference evidence="3" key="1">
    <citation type="submission" date="2016-10" db="EMBL/GenBank/DDBJ databases">
        <authorList>
            <person name="Varghese N."/>
            <person name="Submissions S."/>
        </authorList>
    </citation>
    <scope>NUCLEOTIDE SEQUENCE [LARGE SCALE GENOMIC DNA]</scope>
    <source>
        <strain evidence="3">DSM 18579</strain>
    </source>
</reference>